<dbReference type="GO" id="GO:0007268">
    <property type="term" value="P:chemical synaptic transmission"/>
    <property type="evidence" value="ECO:0000318"/>
    <property type="project" value="GO_Central"/>
</dbReference>
<protein>
    <recommendedName>
        <fullName evidence="20">Neuronal acetylcholine receptor subunit alpha-10-like</fullName>
    </recommendedName>
</protein>
<keyword evidence="15" id="KW-0732">Signal</keyword>
<keyword evidence="12" id="KW-1071">Ligand-gated ion channel</keyword>
<evidence type="ECO:0000256" key="15">
    <source>
        <dbReference type="RuleBase" id="RU000687"/>
    </source>
</evidence>
<dbReference type="InterPro" id="IPR006029">
    <property type="entry name" value="Neurotrans-gated_channel_TM"/>
</dbReference>
<dbReference type="InterPro" id="IPR006201">
    <property type="entry name" value="Neur_channel"/>
</dbReference>
<feature type="domain" description="Neurotransmitter-gated ion-channel ligand-binding" evidence="16">
    <location>
        <begin position="29"/>
        <end position="233"/>
    </location>
</feature>
<evidence type="ECO:0000256" key="2">
    <source>
        <dbReference type="ARBA" id="ARBA00022448"/>
    </source>
</evidence>
<evidence type="ECO:0000259" key="17">
    <source>
        <dbReference type="Pfam" id="PF02932"/>
    </source>
</evidence>
<keyword evidence="4 15" id="KW-0812">Transmembrane</keyword>
<evidence type="ECO:0008006" key="20">
    <source>
        <dbReference type="Google" id="ProtNLM"/>
    </source>
</evidence>
<feature type="signal peptide" evidence="15">
    <location>
        <begin position="1"/>
        <end position="20"/>
    </location>
</feature>
<dbReference type="SUPFAM" id="SSF63712">
    <property type="entry name" value="Nicotinic receptor ligand binding domain-like"/>
    <property type="match status" value="1"/>
</dbReference>
<feature type="transmembrane region" description="Helical" evidence="15">
    <location>
        <begin position="455"/>
        <end position="475"/>
    </location>
</feature>
<organism evidence="18 19">
    <name type="scientific">Strongylocentrotus purpuratus</name>
    <name type="common">Purple sea urchin</name>
    <dbReference type="NCBI Taxonomy" id="7668"/>
    <lineage>
        <taxon>Eukaryota</taxon>
        <taxon>Metazoa</taxon>
        <taxon>Echinodermata</taxon>
        <taxon>Eleutherozoa</taxon>
        <taxon>Echinozoa</taxon>
        <taxon>Echinoidea</taxon>
        <taxon>Euechinoidea</taxon>
        <taxon>Echinacea</taxon>
        <taxon>Camarodonta</taxon>
        <taxon>Echinidea</taxon>
        <taxon>Strongylocentrotidae</taxon>
        <taxon>Strongylocentrotus</taxon>
    </lineage>
</organism>
<dbReference type="GO" id="GO:0042391">
    <property type="term" value="P:regulation of membrane potential"/>
    <property type="evidence" value="ECO:0000318"/>
    <property type="project" value="GO_Central"/>
</dbReference>
<keyword evidence="2 15" id="KW-0813">Transport</keyword>
<name>A0A7M7G9T9_STRPU</name>
<accession>A0A7M7G9T9</accession>
<dbReference type="GO" id="GO:0004888">
    <property type="term" value="F:transmembrane signaling receptor activity"/>
    <property type="evidence" value="ECO:0007669"/>
    <property type="project" value="InterPro"/>
</dbReference>
<dbReference type="InterPro" id="IPR002394">
    <property type="entry name" value="Nicotinic_acetylcholine_rcpt"/>
</dbReference>
<dbReference type="Proteomes" id="UP000007110">
    <property type="component" value="Unassembled WGS sequence"/>
</dbReference>
<dbReference type="CDD" id="cd19051">
    <property type="entry name" value="LGIC_TM_cation"/>
    <property type="match status" value="1"/>
</dbReference>
<evidence type="ECO:0000256" key="10">
    <source>
        <dbReference type="ARBA" id="ARBA00023170"/>
    </source>
</evidence>
<dbReference type="GO" id="GO:0005892">
    <property type="term" value="C:acetylcholine-gated channel complex"/>
    <property type="evidence" value="ECO:0000318"/>
    <property type="project" value="GO_Central"/>
</dbReference>
<evidence type="ECO:0000256" key="1">
    <source>
        <dbReference type="ARBA" id="ARBA00009237"/>
    </source>
</evidence>
<dbReference type="FunFam" id="1.20.58.390:FF:000214">
    <property type="entry name" value="Uncharacterized protein"/>
    <property type="match status" value="1"/>
</dbReference>
<dbReference type="PANTHER" id="PTHR18945">
    <property type="entry name" value="NEUROTRANSMITTER GATED ION CHANNEL"/>
    <property type="match status" value="1"/>
</dbReference>
<dbReference type="InterPro" id="IPR038050">
    <property type="entry name" value="Neuro_actylchol_rec"/>
</dbReference>
<evidence type="ECO:0000259" key="16">
    <source>
        <dbReference type="Pfam" id="PF02931"/>
    </source>
</evidence>
<evidence type="ECO:0000256" key="9">
    <source>
        <dbReference type="ARBA" id="ARBA00023157"/>
    </source>
</evidence>
<dbReference type="InterPro" id="IPR036734">
    <property type="entry name" value="Neur_chan_lig-bd_sf"/>
</dbReference>
<keyword evidence="11" id="KW-0325">Glycoprotein</keyword>
<dbReference type="Pfam" id="PF02932">
    <property type="entry name" value="Neur_chan_memb"/>
    <property type="match status" value="1"/>
</dbReference>
<feature type="chain" id="PRO_5029941801" description="Neuronal acetylcholine receptor subunit alpha-10-like" evidence="15">
    <location>
        <begin position="21"/>
        <end position="477"/>
    </location>
</feature>
<evidence type="ECO:0000256" key="14">
    <source>
        <dbReference type="ARBA" id="ARBA00034099"/>
    </source>
</evidence>
<evidence type="ECO:0000256" key="8">
    <source>
        <dbReference type="ARBA" id="ARBA00023136"/>
    </source>
</evidence>
<dbReference type="InParanoid" id="A0A7M7G9T9"/>
<dbReference type="RefSeq" id="XP_001196576.3">
    <property type="nucleotide sequence ID" value="XM_001196576.4"/>
</dbReference>
<dbReference type="FunCoup" id="A0A7M7G9T9">
    <property type="interactions" value="1"/>
</dbReference>
<feature type="transmembrane region" description="Helical" evidence="15">
    <location>
        <begin position="265"/>
        <end position="283"/>
    </location>
</feature>
<dbReference type="GO" id="GO:0043005">
    <property type="term" value="C:neuron projection"/>
    <property type="evidence" value="ECO:0000318"/>
    <property type="project" value="GO_Central"/>
</dbReference>
<keyword evidence="9" id="KW-1015">Disulfide bond</keyword>
<dbReference type="PROSITE" id="PS00236">
    <property type="entry name" value="NEUROTR_ION_CHANNEL"/>
    <property type="match status" value="1"/>
</dbReference>
<reference evidence="18" key="2">
    <citation type="submission" date="2021-01" db="UniProtKB">
        <authorList>
            <consortium name="EnsemblMetazoa"/>
        </authorList>
    </citation>
    <scope>IDENTIFICATION</scope>
</reference>
<evidence type="ECO:0000256" key="3">
    <source>
        <dbReference type="ARBA" id="ARBA00022475"/>
    </source>
</evidence>
<evidence type="ECO:0000256" key="6">
    <source>
        <dbReference type="ARBA" id="ARBA00023018"/>
    </source>
</evidence>
<dbReference type="AlphaFoldDB" id="A0A7M7G9T9"/>
<dbReference type="GO" id="GO:1904315">
    <property type="term" value="F:transmitter-gated monoatomic ion channel activity involved in regulation of postsynaptic membrane potential"/>
    <property type="evidence" value="ECO:0000318"/>
    <property type="project" value="GO_Central"/>
</dbReference>
<dbReference type="PRINTS" id="PR00252">
    <property type="entry name" value="NRIONCHANNEL"/>
</dbReference>
<keyword evidence="10" id="KW-0675">Receptor</keyword>
<dbReference type="GO" id="GO:0034220">
    <property type="term" value="P:monoatomic ion transmembrane transport"/>
    <property type="evidence" value="ECO:0000318"/>
    <property type="project" value="GO_Central"/>
</dbReference>
<dbReference type="GeneID" id="756795"/>
<evidence type="ECO:0000256" key="11">
    <source>
        <dbReference type="ARBA" id="ARBA00023180"/>
    </source>
</evidence>
<dbReference type="GO" id="GO:0022848">
    <property type="term" value="F:acetylcholine-gated monoatomic cation-selective channel activity"/>
    <property type="evidence" value="ECO:0007669"/>
    <property type="project" value="InterPro"/>
</dbReference>
<evidence type="ECO:0000256" key="12">
    <source>
        <dbReference type="ARBA" id="ARBA00023286"/>
    </source>
</evidence>
<keyword evidence="19" id="KW-1185">Reference proteome</keyword>
<dbReference type="InterPro" id="IPR006202">
    <property type="entry name" value="Neur_chan_lig-bd"/>
</dbReference>
<dbReference type="OMA" id="CKINVAN"/>
<feature type="transmembrane region" description="Helical" evidence="15">
    <location>
        <begin position="295"/>
        <end position="320"/>
    </location>
</feature>
<keyword evidence="6" id="KW-0770">Synapse</keyword>
<dbReference type="NCBIfam" id="TIGR00860">
    <property type="entry name" value="LIC"/>
    <property type="match status" value="1"/>
</dbReference>
<proteinExistence type="inferred from homology"/>
<feature type="domain" description="Neurotransmitter-gated ion-channel transmembrane" evidence="17">
    <location>
        <begin position="240"/>
        <end position="470"/>
    </location>
</feature>
<reference evidence="19" key="1">
    <citation type="submission" date="2015-02" db="EMBL/GenBank/DDBJ databases">
        <title>Genome sequencing for Strongylocentrotus purpuratus.</title>
        <authorList>
            <person name="Murali S."/>
            <person name="Liu Y."/>
            <person name="Vee V."/>
            <person name="English A."/>
            <person name="Wang M."/>
            <person name="Skinner E."/>
            <person name="Han Y."/>
            <person name="Muzny D.M."/>
            <person name="Worley K.C."/>
            <person name="Gibbs R.A."/>
        </authorList>
    </citation>
    <scope>NUCLEOTIDE SEQUENCE</scope>
</reference>
<dbReference type="GO" id="GO:0045211">
    <property type="term" value="C:postsynaptic membrane"/>
    <property type="evidence" value="ECO:0007669"/>
    <property type="project" value="InterPro"/>
</dbReference>
<dbReference type="FunFam" id="2.70.170.10:FF:000016">
    <property type="entry name" value="Nicotinic acetylcholine receptor subunit"/>
    <property type="match status" value="1"/>
</dbReference>
<keyword evidence="7 15" id="KW-0406">Ion transport</keyword>
<dbReference type="InterPro" id="IPR036719">
    <property type="entry name" value="Neuro-gated_channel_TM_sf"/>
</dbReference>
<comment type="similarity">
    <text evidence="1">Belongs to the ligand-gated ion channel (TC 1.A.9) family. Acetylcholine receptor (TC 1.A.9.1) subfamily.</text>
</comment>
<evidence type="ECO:0000256" key="4">
    <source>
        <dbReference type="ARBA" id="ARBA00022692"/>
    </source>
</evidence>
<dbReference type="PRINTS" id="PR00254">
    <property type="entry name" value="NICOTINICR"/>
</dbReference>
<feature type="transmembrane region" description="Helical" evidence="15">
    <location>
        <begin position="234"/>
        <end position="258"/>
    </location>
</feature>
<dbReference type="GO" id="GO:0005886">
    <property type="term" value="C:plasma membrane"/>
    <property type="evidence" value="ECO:0000318"/>
    <property type="project" value="GO_Central"/>
</dbReference>
<evidence type="ECO:0000313" key="19">
    <source>
        <dbReference type="Proteomes" id="UP000007110"/>
    </source>
</evidence>
<evidence type="ECO:0000313" key="18">
    <source>
        <dbReference type="EnsemblMetazoa" id="XP_001196576"/>
    </source>
</evidence>
<keyword evidence="8 15" id="KW-0472">Membrane</keyword>
<dbReference type="OrthoDB" id="5975154at2759"/>
<comment type="subcellular location">
    <subcellularLocation>
        <location evidence="14">Synaptic cell membrane</location>
        <topology evidence="14">Multi-pass membrane protein</topology>
    </subcellularLocation>
</comment>
<dbReference type="Gene3D" id="1.20.58.390">
    <property type="entry name" value="Neurotransmitter-gated ion-channel transmembrane domain"/>
    <property type="match status" value="2"/>
</dbReference>
<dbReference type="EnsemblMetazoa" id="XM_001196576">
    <property type="protein sequence ID" value="XP_001196576"/>
    <property type="gene ID" value="LOC756795"/>
</dbReference>
<dbReference type="SUPFAM" id="SSF90112">
    <property type="entry name" value="Neurotransmitter-gated ion-channel transmembrane pore"/>
    <property type="match status" value="1"/>
</dbReference>
<dbReference type="GO" id="GO:0005231">
    <property type="term" value="F:excitatory extracellular ligand-gated monoatomic ion channel activity"/>
    <property type="evidence" value="ECO:0000318"/>
    <property type="project" value="GO_Central"/>
</dbReference>
<dbReference type="GO" id="GO:0045202">
    <property type="term" value="C:synapse"/>
    <property type="evidence" value="ECO:0000318"/>
    <property type="project" value="GO_Central"/>
</dbReference>
<evidence type="ECO:0000256" key="5">
    <source>
        <dbReference type="ARBA" id="ARBA00022989"/>
    </source>
</evidence>
<evidence type="ECO:0000256" key="7">
    <source>
        <dbReference type="ARBA" id="ARBA00023065"/>
    </source>
</evidence>
<keyword evidence="13 15" id="KW-0407">Ion channel</keyword>
<dbReference type="FunFam" id="1.20.58.390:FF:000073">
    <property type="entry name" value="Neuronal acetylcholine receptor subunit alpha-9-II"/>
    <property type="match status" value="1"/>
</dbReference>
<dbReference type="KEGG" id="spu:756795"/>
<dbReference type="CDD" id="cd18997">
    <property type="entry name" value="LGIC_ECD_nAChR"/>
    <property type="match status" value="1"/>
</dbReference>
<keyword evidence="3" id="KW-1003">Cell membrane</keyword>
<dbReference type="InterPro" id="IPR018000">
    <property type="entry name" value="Neurotransmitter_ion_chnl_CS"/>
</dbReference>
<dbReference type="Gene3D" id="2.70.170.10">
    <property type="entry name" value="Neurotransmitter-gated ion-channel ligand-binding domain"/>
    <property type="match status" value="1"/>
</dbReference>
<dbReference type="Pfam" id="PF02931">
    <property type="entry name" value="Neur_chan_LBD"/>
    <property type="match status" value="1"/>
</dbReference>
<evidence type="ECO:0000256" key="13">
    <source>
        <dbReference type="ARBA" id="ARBA00023303"/>
    </source>
</evidence>
<keyword evidence="5 15" id="KW-1133">Transmembrane helix</keyword>
<sequence length="477" mass="53688">MKIVVFIAVSFIAIGAGVSGQTQTTDTFRLFTNLFANYSKDIRPVERASQSINVLYGMAIRQIIDMDERNQIITTNVWLRQGWSDPNLKWNPDDYGGITKITIPSSNIWKPDILLYNNADSSFKGAMKTNAAVSNDGIVTWFAPAIFRSSCKININYFPFDKQECTLQFGSWAYTTEHLNLLNRSASGDTGNFLVNGEWKLEDFPVIRTLHQYGCCKYPFSVLDFVLIIRRRPLFYVINMLVPCILVSALTLLTFYLPADTGEKFTLCITILLSLTVFLLLAAETMPPTSEVVPLIAQYYITTMVLVSASTVLTAIVLYIHHRGTYVGRAPSWFRRFTLDYLAKFMCMGDCHNPDVEDKIPKINFENASGSSGSSTEVVEAGLHSNEMLLELDVANLPTSQSSTCVQLDRRGRIRFIMSQIASCLQQVVEHSEDAIIDEEIKGEWMRIAFVVDRFFMWLFGLSTAVATCGVLLQVKE</sequence>